<comment type="cofactor">
    <cofactor evidence="1">
        <name>a divalent metal cation</name>
        <dbReference type="ChEBI" id="CHEBI:60240"/>
    </cofactor>
</comment>
<reference evidence="5" key="2">
    <citation type="submission" date="2025-09" db="UniProtKB">
        <authorList>
            <consortium name="Ensembl"/>
        </authorList>
    </citation>
    <scope>IDENTIFICATION</scope>
</reference>
<evidence type="ECO:0000313" key="5">
    <source>
        <dbReference type="Ensembl" id="ENSSGRP00000045516.1"/>
    </source>
</evidence>
<sequence>MSETSRHHCLSNSATLRKKMHCTLSHQICKQEKILTHLHTPLVSSNPSCLQTLTSEEEWRKTAEEFDMKWQFPHSNSSSTFYNYKSRFSILSMAVVDANYRFIYTNVGVQGRVSDAGLICKLPWMKKLNFPPAEALQDTKIMPCAFVGDEAYPLRNDLLKPYPHRRLQSEQRIFNYRLSRARRVVENAFGILAMTITLAALCLHNFLRHKQSDPYVPPGFTDWEDENHQLHDGARRQERILQSVNMGGGKNPTIAAKEQCDHLMALFHCMAWLWGRAMSIVPY</sequence>
<keyword evidence="3" id="KW-0812">Transmembrane</keyword>
<feature type="domain" description="DDE Tnp4" evidence="4">
    <location>
        <begin position="69"/>
        <end position="193"/>
    </location>
</feature>
<dbReference type="AlphaFoldDB" id="A0A672NBQ7"/>
<organism evidence="5 6">
    <name type="scientific">Sinocyclocheilus grahami</name>
    <name type="common">Dianchi golden-line fish</name>
    <name type="synonym">Barbus grahami</name>
    <dbReference type="NCBI Taxonomy" id="75366"/>
    <lineage>
        <taxon>Eukaryota</taxon>
        <taxon>Metazoa</taxon>
        <taxon>Chordata</taxon>
        <taxon>Craniata</taxon>
        <taxon>Vertebrata</taxon>
        <taxon>Euteleostomi</taxon>
        <taxon>Actinopterygii</taxon>
        <taxon>Neopterygii</taxon>
        <taxon>Teleostei</taxon>
        <taxon>Ostariophysi</taxon>
        <taxon>Cypriniformes</taxon>
        <taxon>Cyprinidae</taxon>
        <taxon>Cyprininae</taxon>
        <taxon>Sinocyclocheilus</taxon>
    </lineage>
</organism>
<dbReference type="InterPro" id="IPR027806">
    <property type="entry name" value="HARBI1_dom"/>
</dbReference>
<keyword evidence="3" id="KW-0472">Membrane</keyword>
<dbReference type="GO" id="GO:0046872">
    <property type="term" value="F:metal ion binding"/>
    <property type="evidence" value="ECO:0007669"/>
    <property type="project" value="UniProtKB-KW"/>
</dbReference>
<accession>A0A672NBQ7</accession>
<name>A0A672NBQ7_SINGR</name>
<keyword evidence="2" id="KW-0479">Metal-binding</keyword>
<protein>
    <recommendedName>
        <fullName evidence="4">DDE Tnp4 domain-containing protein</fullName>
    </recommendedName>
</protein>
<keyword evidence="6" id="KW-1185">Reference proteome</keyword>
<proteinExistence type="predicted"/>
<evidence type="ECO:0000256" key="2">
    <source>
        <dbReference type="ARBA" id="ARBA00022723"/>
    </source>
</evidence>
<dbReference type="InParanoid" id="A0A672NBQ7"/>
<evidence type="ECO:0000259" key="4">
    <source>
        <dbReference type="Pfam" id="PF13359"/>
    </source>
</evidence>
<evidence type="ECO:0000256" key="1">
    <source>
        <dbReference type="ARBA" id="ARBA00001968"/>
    </source>
</evidence>
<evidence type="ECO:0000313" key="6">
    <source>
        <dbReference type="Proteomes" id="UP000472262"/>
    </source>
</evidence>
<evidence type="ECO:0000256" key="3">
    <source>
        <dbReference type="SAM" id="Phobius"/>
    </source>
</evidence>
<reference evidence="5" key="1">
    <citation type="submission" date="2025-08" db="UniProtKB">
        <authorList>
            <consortium name="Ensembl"/>
        </authorList>
    </citation>
    <scope>IDENTIFICATION</scope>
</reference>
<dbReference type="Pfam" id="PF13359">
    <property type="entry name" value="DDE_Tnp_4"/>
    <property type="match status" value="1"/>
</dbReference>
<keyword evidence="3" id="KW-1133">Transmembrane helix</keyword>
<feature type="transmembrane region" description="Helical" evidence="3">
    <location>
        <begin position="187"/>
        <end position="207"/>
    </location>
</feature>
<dbReference type="Proteomes" id="UP000472262">
    <property type="component" value="Unassembled WGS sequence"/>
</dbReference>
<dbReference type="Ensembl" id="ENSSGRT00000048701.1">
    <property type="protein sequence ID" value="ENSSGRP00000045516.1"/>
    <property type="gene ID" value="ENSSGRG00000024410.1"/>
</dbReference>